<dbReference type="Pfam" id="PF05166">
    <property type="entry name" value="YcgL"/>
    <property type="match status" value="1"/>
</dbReference>
<dbReference type="Proteomes" id="UP000571701">
    <property type="component" value="Unassembled WGS sequence"/>
</dbReference>
<keyword evidence="5" id="KW-1185">Reference proteome</keyword>
<proteinExistence type="inferred from homology"/>
<comment type="caution">
    <text evidence="4">The sequence shown here is derived from an EMBL/GenBank/DDBJ whole genome shotgun (WGS) entry which is preliminary data.</text>
</comment>
<evidence type="ECO:0000256" key="1">
    <source>
        <dbReference type="HAMAP-Rule" id="MF_01866"/>
    </source>
</evidence>
<dbReference type="AlphaFoldDB" id="A0A7W2ITA2"/>
<evidence type="ECO:0000313" key="4">
    <source>
        <dbReference type="EMBL" id="MBA5761963.1"/>
    </source>
</evidence>
<gene>
    <name evidence="4" type="ORF">H2O73_06330</name>
</gene>
<dbReference type="PANTHER" id="PTHR38109:SF1">
    <property type="entry name" value="PROTEIN YCGL"/>
    <property type="match status" value="1"/>
</dbReference>
<dbReference type="SUPFAM" id="SSF160191">
    <property type="entry name" value="YcgL-like"/>
    <property type="match status" value="1"/>
</dbReference>
<dbReference type="PANTHER" id="PTHR38109">
    <property type="entry name" value="PROTEIN YCGL"/>
    <property type="match status" value="1"/>
</dbReference>
<organism evidence="4 5">
    <name type="scientific">Vibrio marinisediminis</name>
    <dbReference type="NCBI Taxonomy" id="2758441"/>
    <lineage>
        <taxon>Bacteria</taxon>
        <taxon>Pseudomonadati</taxon>
        <taxon>Pseudomonadota</taxon>
        <taxon>Gammaproteobacteria</taxon>
        <taxon>Vibrionales</taxon>
        <taxon>Vibrionaceae</taxon>
        <taxon>Vibrio</taxon>
    </lineage>
</organism>
<dbReference type="EMBL" id="JACFYF010000002">
    <property type="protein sequence ID" value="MBA5761963.1"/>
    <property type="molecule type" value="Genomic_DNA"/>
</dbReference>
<sequence>MLCAIYKSSKKEGAYLYLPKKDDFSQVPDQLMQMFGKPVIAMMVNLDGRKLAQVDIEKVKQSMNNEGFFLQLPPPPKNLLDEYKEQKARQKSE</sequence>
<name>A0A7W2ITA2_9VIBR</name>
<feature type="compositionally biased region" description="Basic and acidic residues" evidence="2">
    <location>
        <begin position="79"/>
        <end position="93"/>
    </location>
</feature>
<dbReference type="RefSeq" id="WP_182107708.1">
    <property type="nucleotide sequence ID" value="NZ_JACFYF010000002.1"/>
</dbReference>
<dbReference type="Gene3D" id="3.10.510.20">
    <property type="entry name" value="YcgL domain"/>
    <property type="match status" value="1"/>
</dbReference>
<evidence type="ECO:0000259" key="3">
    <source>
        <dbReference type="PROSITE" id="PS51648"/>
    </source>
</evidence>
<accession>A0A7W2ITA2</accession>
<feature type="region of interest" description="Disordered" evidence="2">
    <location>
        <begin position="73"/>
        <end position="93"/>
    </location>
</feature>
<evidence type="ECO:0000256" key="2">
    <source>
        <dbReference type="SAM" id="MobiDB-lite"/>
    </source>
</evidence>
<evidence type="ECO:0000313" key="5">
    <source>
        <dbReference type="Proteomes" id="UP000571701"/>
    </source>
</evidence>
<dbReference type="PROSITE" id="PS51648">
    <property type="entry name" value="YCGL"/>
    <property type="match status" value="1"/>
</dbReference>
<dbReference type="HAMAP" id="MF_01866">
    <property type="entry name" value="UPF0745"/>
    <property type="match status" value="1"/>
</dbReference>
<dbReference type="InterPro" id="IPR038068">
    <property type="entry name" value="YcgL-like_sf"/>
</dbReference>
<protein>
    <recommendedName>
        <fullName evidence="1">YcgL domain-containing protein H2O73_06330</fullName>
    </recommendedName>
</protein>
<reference evidence="4 5" key="1">
    <citation type="submission" date="2020-07" db="EMBL/GenBank/DDBJ databases">
        <title>Vibrio marinisediminis sp. nov., isolated from marine sediment.</title>
        <authorList>
            <person name="Ji X."/>
        </authorList>
    </citation>
    <scope>NUCLEOTIDE SEQUENCE [LARGE SCALE GENOMIC DNA]</scope>
    <source>
        <strain evidence="4 5">404</strain>
    </source>
</reference>
<feature type="domain" description="YcgL" evidence="3">
    <location>
        <begin position="1"/>
        <end position="84"/>
    </location>
</feature>
<dbReference type="InterPro" id="IPR027354">
    <property type="entry name" value="YcgL_dom"/>
</dbReference>